<name>A0A8C0DS41_BALMU</name>
<dbReference type="AntiFam" id="ANF00149">
    <property type="entry name" value="Shadow ORF (opposite cshA)"/>
</dbReference>
<reference evidence="1" key="1">
    <citation type="submission" date="2023-09" db="UniProtKB">
        <authorList>
            <consortium name="Ensembl"/>
        </authorList>
    </citation>
    <scope>IDENTIFICATION</scope>
</reference>
<proteinExistence type="predicted"/>
<organism evidence="1">
    <name type="scientific">Balaenoptera musculus</name>
    <name type="common">Blue whale</name>
    <dbReference type="NCBI Taxonomy" id="9771"/>
    <lineage>
        <taxon>Eukaryota</taxon>
        <taxon>Metazoa</taxon>
        <taxon>Chordata</taxon>
        <taxon>Craniata</taxon>
        <taxon>Vertebrata</taxon>
        <taxon>Euteleostomi</taxon>
        <taxon>Mammalia</taxon>
        <taxon>Eutheria</taxon>
        <taxon>Laurasiatheria</taxon>
        <taxon>Artiodactyla</taxon>
        <taxon>Whippomorpha</taxon>
        <taxon>Cetacea</taxon>
        <taxon>Mysticeti</taxon>
        <taxon>Balaenopteridae</taxon>
        <taxon>Balaenoptera</taxon>
    </lineage>
</organism>
<dbReference type="OMA" id="CWGKAQT"/>
<accession>A0A8C0DS41</accession>
<sequence>VAEDHGLSNGDGPVDITQGLELLISATAQDVILLDGVQCLLLALQFDDVWVWDHLLGKFPDGVFEGGREKQHLAVPGKHPFLPLDADALILVALSSYHHVSLIQNKHLDLLGVNELELGAPVQNGPRGANDNVLTDLLTSFHCGDKMCSMGISMLQFRVKFAHLLNHFSRLKSELVSWGEAQTLVGKECRERIQDTHYYATGNCH</sequence>
<dbReference type="GeneTree" id="ENSGT01150000287162"/>
<evidence type="ECO:0000313" key="1">
    <source>
        <dbReference type="Ensembl" id="ENSBMSP00010025059.1"/>
    </source>
</evidence>
<dbReference type="AlphaFoldDB" id="A0A8C0DS41"/>
<protein>
    <submittedName>
        <fullName evidence="1">Uncharacterized protein</fullName>
    </submittedName>
</protein>
<dbReference type="Ensembl" id="ENSBMST00010027600.1">
    <property type="protein sequence ID" value="ENSBMSP00010025059.1"/>
    <property type="gene ID" value="ENSBMSG00010018210.1"/>
</dbReference>